<name>A0AAV2MLT5_KNICA</name>
<proteinExistence type="predicted"/>
<evidence type="ECO:0000313" key="2">
    <source>
        <dbReference type="Proteomes" id="UP001497482"/>
    </source>
</evidence>
<dbReference type="EMBL" id="OZ035830">
    <property type="protein sequence ID" value="CAL1614412.1"/>
    <property type="molecule type" value="Genomic_DNA"/>
</dbReference>
<accession>A0AAV2MLT5</accession>
<keyword evidence="2" id="KW-1185">Reference proteome</keyword>
<organism evidence="1 2">
    <name type="scientific">Knipowitschia caucasica</name>
    <name type="common">Caucasian dwarf goby</name>
    <name type="synonym">Pomatoschistus caucasicus</name>
    <dbReference type="NCBI Taxonomy" id="637954"/>
    <lineage>
        <taxon>Eukaryota</taxon>
        <taxon>Metazoa</taxon>
        <taxon>Chordata</taxon>
        <taxon>Craniata</taxon>
        <taxon>Vertebrata</taxon>
        <taxon>Euteleostomi</taxon>
        <taxon>Actinopterygii</taxon>
        <taxon>Neopterygii</taxon>
        <taxon>Teleostei</taxon>
        <taxon>Neoteleostei</taxon>
        <taxon>Acanthomorphata</taxon>
        <taxon>Gobiaria</taxon>
        <taxon>Gobiiformes</taxon>
        <taxon>Gobioidei</taxon>
        <taxon>Gobiidae</taxon>
        <taxon>Gobiinae</taxon>
        <taxon>Knipowitschia</taxon>
    </lineage>
</organism>
<evidence type="ECO:0000313" key="1">
    <source>
        <dbReference type="EMBL" id="CAL1614412.1"/>
    </source>
</evidence>
<reference evidence="1 2" key="1">
    <citation type="submission" date="2024-04" db="EMBL/GenBank/DDBJ databases">
        <authorList>
            <person name="Waldvogel A.-M."/>
            <person name="Schoenle A."/>
        </authorList>
    </citation>
    <scope>NUCLEOTIDE SEQUENCE [LARGE SCALE GENOMIC DNA]</scope>
</reference>
<protein>
    <submittedName>
        <fullName evidence="1">Uncharacterized protein</fullName>
    </submittedName>
</protein>
<gene>
    <name evidence="1" type="ORF">KC01_LOCUS40461</name>
</gene>
<sequence>MEMTGVPVGLNSLISAIKSSDEKMGGVFSEMRRSTWTEQRSLRWGKPWSVAFTVRWNWWRGCRSNGLATEMVPELESMEKTLPVFPKKNEKRVRWIVWESKTEGYLQTHN</sequence>
<dbReference type="Proteomes" id="UP001497482">
    <property type="component" value="Chromosome 8"/>
</dbReference>
<dbReference type="AlphaFoldDB" id="A0AAV2MLT5"/>